<dbReference type="PANTHER" id="PTHR24305:SF166">
    <property type="entry name" value="CYTOCHROME P450 12A4, MITOCHONDRIAL-RELATED"/>
    <property type="match status" value="1"/>
</dbReference>
<gene>
    <name evidence="5" type="ORF">A9A59_2340</name>
</gene>
<evidence type="ECO:0000256" key="3">
    <source>
        <dbReference type="PIRSR" id="PIRSR602401-1"/>
    </source>
</evidence>
<dbReference type="Proteomes" id="UP000223071">
    <property type="component" value="Unassembled WGS sequence"/>
</dbReference>
<evidence type="ECO:0000256" key="1">
    <source>
        <dbReference type="ARBA" id="ARBA00001971"/>
    </source>
</evidence>
<evidence type="ECO:0000256" key="4">
    <source>
        <dbReference type="RuleBase" id="RU000461"/>
    </source>
</evidence>
<dbReference type="GO" id="GO:0005506">
    <property type="term" value="F:iron ion binding"/>
    <property type="evidence" value="ECO:0007669"/>
    <property type="project" value="InterPro"/>
</dbReference>
<evidence type="ECO:0000256" key="2">
    <source>
        <dbReference type="ARBA" id="ARBA00010617"/>
    </source>
</evidence>
<dbReference type="GO" id="GO:0004497">
    <property type="term" value="F:monooxygenase activity"/>
    <property type="evidence" value="ECO:0007669"/>
    <property type="project" value="UniProtKB-KW"/>
</dbReference>
<dbReference type="Pfam" id="PF00067">
    <property type="entry name" value="p450"/>
    <property type="match status" value="2"/>
</dbReference>
<keyword evidence="3 4" id="KW-0408">Iron</keyword>
<keyword evidence="3 4" id="KW-0479">Metal-binding</keyword>
<dbReference type="CDD" id="cd00302">
    <property type="entry name" value="cytochrome_P450"/>
    <property type="match status" value="1"/>
</dbReference>
<dbReference type="RefSeq" id="WP_098504416.1">
    <property type="nucleotide sequence ID" value="NZ_PDJQ01000001.1"/>
</dbReference>
<dbReference type="PANTHER" id="PTHR24305">
    <property type="entry name" value="CYTOCHROME P450"/>
    <property type="match status" value="1"/>
</dbReference>
<keyword evidence="6" id="KW-1185">Reference proteome</keyword>
<dbReference type="GO" id="GO:0016705">
    <property type="term" value="F:oxidoreductase activity, acting on paired donors, with incorporation or reduction of molecular oxygen"/>
    <property type="evidence" value="ECO:0007669"/>
    <property type="project" value="InterPro"/>
</dbReference>
<keyword evidence="4" id="KW-0503">Monooxygenase</keyword>
<evidence type="ECO:0000313" key="6">
    <source>
        <dbReference type="Proteomes" id="UP000223071"/>
    </source>
</evidence>
<feature type="binding site" description="axial binding residue" evidence="3">
    <location>
        <position position="386"/>
    </location>
    <ligand>
        <name>heme</name>
        <dbReference type="ChEBI" id="CHEBI:30413"/>
    </ligand>
    <ligandPart>
        <name>Fe</name>
        <dbReference type="ChEBI" id="CHEBI:18248"/>
    </ligandPart>
</feature>
<keyword evidence="3 4" id="KW-0349">Heme</keyword>
<sequence>MAETQPAAADLPRTDQLSPRDGFRALWTLRHGTAGLYEALEVARRGLGPVFELGFGRFRPVVVASPGGLREALVEQREAFSWRPEGDPVARLFRRSILVTDGEEHDRARQAMAPAFEPARLREQAGAILAIVDEEVRRWPAEGWIEPVEAMRRIAWRVFEQVFFGYRLGQEELEATLPGLHAALRYIGPGLWVLRGRAGAPPRRAALLEEHVRRVIAWRGEHGEPGATLLDLLLAEFATERVRDHALTMLIAGHDTSTAQLSWALHLLARHPEWLARATREARAAPAGEGLAALRGDGLPVIDAVLKEVLRLWPPIHVGGRRTVREVEIDGYRLAAGQRVMLSYLLVQRDPATWARADVFDPGRWLDGGAPGPFTYVPFGGGPRNCIGAGFANLEGRLVLARILQLVDVAVTRRPLRGAMGATLEPRGGRLKVRRR</sequence>
<dbReference type="SUPFAM" id="SSF48264">
    <property type="entry name" value="Cytochrome P450"/>
    <property type="match status" value="1"/>
</dbReference>
<comment type="caution">
    <text evidence="5">The sequence shown here is derived from an EMBL/GenBank/DDBJ whole genome shotgun (WGS) entry which is preliminary data.</text>
</comment>
<dbReference type="InterPro" id="IPR017972">
    <property type="entry name" value="Cyt_P450_CS"/>
</dbReference>
<comment type="similarity">
    <text evidence="2 4">Belongs to the cytochrome P450 family.</text>
</comment>
<protein>
    <submittedName>
        <fullName evidence="5">Cytochrome P450</fullName>
    </submittedName>
</protein>
<dbReference type="InterPro" id="IPR001128">
    <property type="entry name" value="Cyt_P450"/>
</dbReference>
<dbReference type="Gene3D" id="1.10.630.10">
    <property type="entry name" value="Cytochrome P450"/>
    <property type="match status" value="1"/>
</dbReference>
<organism evidence="5 6">
    <name type="scientific">Tepidiforma thermophila (strain KCTC 52669 / CGMCC 1.13589 / G233)</name>
    <dbReference type="NCBI Taxonomy" id="2761530"/>
    <lineage>
        <taxon>Bacteria</taxon>
        <taxon>Bacillati</taxon>
        <taxon>Chloroflexota</taxon>
        <taxon>Tepidiformia</taxon>
        <taxon>Tepidiformales</taxon>
        <taxon>Tepidiformaceae</taxon>
        <taxon>Tepidiforma</taxon>
    </lineage>
</organism>
<dbReference type="EMBL" id="PDJQ01000001">
    <property type="protein sequence ID" value="PFG75075.1"/>
    <property type="molecule type" value="Genomic_DNA"/>
</dbReference>
<keyword evidence="4" id="KW-0560">Oxidoreductase</keyword>
<evidence type="ECO:0000313" key="5">
    <source>
        <dbReference type="EMBL" id="PFG75075.1"/>
    </source>
</evidence>
<dbReference type="AlphaFoldDB" id="A0A2A9HJ58"/>
<accession>A0A2A9HJ58</accession>
<dbReference type="PROSITE" id="PS00086">
    <property type="entry name" value="CYTOCHROME_P450"/>
    <property type="match status" value="1"/>
</dbReference>
<reference evidence="5 6" key="1">
    <citation type="submission" date="2017-09" db="EMBL/GenBank/DDBJ databases">
        <title>Sequencing the genomes of two abundant thermophiles in Great Basin hot springs: Thermocrinis jamiesonii and novel Chloroflexi Thermoflexus hugenholtzii.</title>
        <authorList>
            <person name="Hedlund B."/>
        </authorList>
    </citation>
    <scope>NUCLEOTIDE SEQUENCE [LARGE SCALE GENOMIC DNA]</scope>
    <source>
        <strain evidence="5 6">G233</strain>
    </source>
</reference>
<dbReference type="InterPro" id="IPR036396">
    <property type="entry name" value="Cyt_P450_sf"/>
</dbReference>
<dbReference type="InterPro" id="IPR002401">
    <property type="entry name" value="Cyt_P450_E_grp-I"/>
</dbReference>
<comment type="cofactor">
    <cofactor evidence="1 3">
        <name>heme</name>
        <dbReference type="ChEBI" id="CHEBI:30413"/>
    </cofactor>
</comment>
<name>A0A2A9HJ58_TEPT2</name>
<dbReference type="PRINTS" id="PR00385">
    <property type="entry name" value="P450"/>
</dbReference>
<proteinExistence type="inferred from homology"/>
<dbReference type="InterPro" id="IPR050121">
    <property type="entry name" value="Cytochrome_P450_monoxygenase"/>
</dbReference>
<dbReference type="PRINTS" id="PR00463">
    <property type="entry name" value="EP450I"/>
</dbReference>
<dbReference type="GO" id="GO:0020037">
    <property type="term" value="F:heme binding"/>
    <property type="evidence" value="ECO:0007669"/>
    <property type="project" value="InterPro"/>
</dbReference>